<evidence type="ECO:0000313" key="8">
    <source>
        <dbReference type="Proteomes" id="UP000676951"/>
    </source>
</evidence>
<keyword evidence="2" id="KW-1003">Cell membrane</keyword>
<dbReference type="InterPro" id="IPR001851">
    <property type="entry name" value="ABC_transp_permease"/>
</dbReference>
<keyword evidence="3 6" id="KW-0812">Transmembrane</keyword>
<dbReference type="CDD" id="cd06581">
    <property type="entry name" value="TM_PBP1_LivM_like"/>
    <property type="match status" value="1"/>
</dbReference>
<dbReference type="GO" id="GO:0005886">
    <property type="term" value="C:plasma membrane"/>
    <property type="evidence" value="ECO:0007669"/>
    <property type="project" value="UniProtKB-SubCell"/>
</dbReference>
<feature type="transmembrane region" description="Helical" evidence="6">
    <location>
        <begin position="20"/>
        <end position="41"/>
    </location>
</feature>
<dbReference type="AlphaFoldDB" id="A0A975NVJ4"/>
<organism evidence="7 8">
    <name type="scientific">Bradyrhizobium sediminis</name>
    <dbReference type="NCBI Taxonomy" id="2840469"/>
    <lineage>
        <taxon>Bacteria</taxon>
        <taxon>Pseudomonadati</taxon>
        <taxon>Pseudomonadota</taxon>
        <taxon>Alphaproteobacteria</taxon>
        <taxon>Hyphomicrobiales</taxon>
        <taxon>Nitrobacteraceae</taxon>
        <taxon>Bradyrhizobium</taxon>
    </lineage>
</organism>
<gene>
    <name evidence="7" type="ORF">KMZ93_19635</name>
</gene>
<name>A0A975NVJ4_9BRAD</name>
<feature type="transmembrane region" description="Helical" evidence="6">
    <location>
        <begin position="47"/>
        <end position="66"/>
    </location>
</feature>
<evidence type="ECO:0000256" key="1">
    <source>
        <dbReference type="ARBA" id="ARBA00004651"/>
    </source>
</evidence>
<feature type="transmembrane region" description="Helical" evidence="6">
    <location>
        <begin position="176"/>
        <end position="195"/>
    </location>
</feature>
<dbReference type="EMBL" id="CP076136">
    <property type="protein sequence ID" value="QWG22173.1"/>
    <property type="molecule type" value="Genomic_DNA"/>
</dbReference>
<evidence type="ECO:0000256" key="4">
    <source>
        <dbReference type="ARBA" id="ARBA00022989"/>
    </source>
</evidence>
<evidence type="ECO:0000256" key="2">
    <source>
        <dbReference type="ARBA" id="ARBA00022475"/>
    </source>
</evidence>
<dbReference type="GO" id="GO:0015658">
    <property type="term" value="F:branched-chain amino acid transmembrane transporter activity"/>
    <property type="evidence" value="ECO:0007669"/>
    <property type="project" value="InterPro"/>
</dbReference>
<feature type="transmembrane region" description="Helical" evidence="6">
    <location>
        <begin position="103"/>
        <end position="122"/>
    </location>
</feature>
<dbReference type="RefSeq" id="WP_215602942.1">
    <property type="nucleotide sequence ID" value="NZ_CP076136.1"/>
</dbReference>
<accession>A0A975NVJ4</accession>
<dbReference type="PANTHER" id="PTHR30482:SF10">
    <property type="entry name" value="HIGH-AFFINITY BRANCHED-CHAIN AMINO ACID TRANSPORT PROTEIN BRAE"/>
    <property type="match status" value="1"/>
</dbReference>
<dbReference type="Proteomes" id="UP000676951">
    <property type="component" value="Chromosome"/>
</dbReference>
<keyword evidence="8" id="KW-1185">Reference proteome</keyword>
<feature type="transmembrane region" description="Helical" evidence="6">
    <location>
        <begin position="306"/>
        <end position="328"/>
    </location>
</feature>
<keyword evidence="5 6" id="KW-0472">Membrane</keyword>
<dbReference type="InterPro" id="IPR043428">
    <property type="entry name" value="LivM-like"/>
</dbReference>
<comment type="subcellular location">
    <subcellularLocation>
        <location evidence="1">Cell membrane</location>
        <topology evidence="1">Multi-pass membrane protein</topology>
    </subcellularLocation>
</comment>
<evidence type="ECO:0000256" key="3">
    <source>
        <dbReference type="ARBA" id="ARBA00022692"/>
    </source>
</evidence>
<keyword evidence="4 6" id="KW-1133">Transmembrane helix</keyword>
<feature type="transmembrane region" description="Helical" evidence="6">
    <location>
        <begin position="78"/>
        <end position="97"/>
    </location>
</feature>
<evidence type="ECO:0000256" key="6">
    <source>
        <dbReference type="SAM" id="Phobius"/>
    </source>
</evidence>
<feature type="transmembrane region" description="Helical" evidence="6">
    <location>
        <begin position="129"/>
        <end position="156"/>
    </location>
</feature>
<proteinExistence type="predicted"/>
<dbReference type="PANTHER" id="PTHR30482">
    <property type="entry name" value="HIGH-AFFINITY BRANCHED-CHAIN AMINO ACID TRANSPORT SYSTEM PERMEASE"/>
    <property type="match status" value="1"/>
</dbReference>
<evidence type="ECO:0000256" key="5">
    <source>
        <dbReference type="ARBA" id="ARBA00023136"/>
    </source>
</evidence>
<sequence length="353" mass="37881">MTDLTTKPAMIRMFGSEMNVRSLLLCGVLVVALILLPQVLVGRPFELRLLTIIFLYATMGQAWNILGGYAGQTSIGHGLFFGLGAYTSTIAVLSLGLNPWLGGLLAIIVAVGAGVLIGLPTFRLKSHYFVIATLVVAESTFLIFSQWSFVGGAIGLELPILPSGWLNFQFHRNKAPYYYIALALLVIVTLFVVWMERSKIGHVLQAIRDDEDAARSLGFSPLRYKLIAMAVSAGVLGFCGTFYAQYVLLVDPPSLLAGSISVIIALIAIFGGIGTVAGPIVGSVVLISLSEYSRIYFSGSGRNIDLLIYGALIMIIAAYCPGGVIGLVKRIRRRIGNPSIDVASKQPPNVKLT</sequence>
<evidence type="ECO:0000313" key="7">
    <source>
        <dbReference type="EMBL" id="QWG22173.1"/>
    </source>
</evidence>
<dbReference type="Pfam" id="PF02653">
    <property type="entry name" value="BPD_transp_2"/>
    <property type="match status" value="1"/>
</dbReference>
<reference evidence="7 8" key="1">
    <citation type="submission" date="2021-06" db="EMBL/GenBank/DDBJ databases">
        <title>Bradyrhizobium sp. S2-11-4 Genome sequencing.</title>
        <authorList>
            <person name="Jin L."/>
        </authorList>
    </citation>
    <scope>NUCLEOTIDE SEQUENCE [LARGE SCALE GENOMIC DNA]</scope>
    <source>
        <strain evidence="7 8">S2-11-4</strain>
    </source>
</reference>
<feature type="transmembrane region" description="Helical" evidence="6">
    <location>
        <begin position="260"/>
        <end position="286"/>
    </location>
</feature>
<feature type="transmembrane region" description="Helical" evidence="6">
    <location>
        <begin position="226"/>
        <end position="248"/>
    </location>
</feature>
<protein>
    <submittedName>
        <fullName evidence="7">Branched-chain amino acid ABC transporter permease</fullName>
    </submittedName>
</protein>